<proteinExistence type="predicted"/>
<sequence length="77" mass="8450">MVKSLFKKGLSTTLFKKGLTENPGNNVVGVVKQADLETKGNKDTEVLSGGLISQSHVQEDISLFGRLQFFDRLGLLR</sequence>
<dbReference type="EMBL" id="CP009528">
    <property type="protein sequence ID" value="AKB54178.1"/>
    <property type="molecule type" value="Genomic_DNA"/>
</dbReference>
<dbReference type="GeneID" id="24844410"/>
<organism evidence="1 2">
    <name type="scientific">Methanosarcina barkeri MS</name>
    <dbReference type="NCBI Taxonomy" id="1434108"/>
    <lineage>
        <taxon>Archaea</taxon>
        <taxon>Methanobacteriati</taxon>
        <taxon>Methanobacteriota</taxon>
        <taxon>Stenosarchaea group</taxon>
        <taxon>Methanomicrobia</taxon>
        <taxon>Methanosarcinales</taxon>
        <taxon>Methanosarcinaceae</taxon>
        <taxon>Methanosarcina</taxon>
    </lineage>
</organism>
<dbReference type="AlphaFoldDB" id="A0A0E3QT81"/>
<dbReference type="KEGG" id="mby:MSBRM_1180"/>
<evidence type="ECO:0000313" key="1">
    <source>
        <dbReference type="EMBL" id="AKB54178.1"/>
    </source>
</evidence>
<keyword evidence="2" id="KW-1185">Reference proteome</keyword>
<evidence type="ECO:0000313" key="2">
    <source>
        <dbReference type="Proteomes" id="UP000033033"/>
    </source>
</evidence>
<reference evidence="1 2" key="1">
    <citation type="submission" date="2014-07" db="EMBL/GenBank/DDBJ databases">
        <title>Methanogenic archaea and the global carbon cycle.</title>
        <authorList>
            <person name="Henriksen J.R."/>
            <person name="Luke J."/>
            <person name="Reinhart S."/>
            <person name="Benedict M.N."/>
            <person name="Youngblut N.D."/>
            <person name="Metcalf M.E."/>
            <person name="Whitaker R.J."/>
            <person name="Metcalf W.W."/>
        </authorList>
    </citation>
    <scope>NUCLEOTIDE SEQUENCE [LARGE SCALE GENOMIC DNA]</scope>
    <source>
        <strain evidence="1 2">MS</strain>
    </source>
</reference>
<dbReference type="HOGENOM" id="CLU_2629687_0_0_2"/>
<dbReference type="Proteomes" id="UP000033033">
    <property type="component" value="Chromosome"/>
</dbReference>
<protein>
    <submittedName>
        <fullName evidence="1">Uncharacterized protein</fullName>
    </submittedName>
</protein>
<name>A0A0E3QT81_METBA</name>
<dbReference type="RefSeq" id="WP_048118785.1">
    <property type="nucleotide sequence ID" value="NZ_CP009528.1"/>
</dbReference>
<accession>A0A0E3QT81</accession>
<gene>
    <name evidence="1" type="ORF">MSBRM_1180</name>
</gene>
<dbReference type="PATRIC" id="fig|1434108.4.peg.1457"/>